<dbReference type="InterPro" id="IPR015943">
    <property type="entry name" value="WD40/YVTN_repeat-like_dom_sf"/>
</dbReference>
<evidence type="ECO:0000313" key="2">
    <source>
        <dbReference type="EMBL" id="MCG4744211.1"/>
    </source>
</evidence>
<sequence>MEVFTGKGTAMTGDRFPSEIKTYTDRKSGLRIKQLTDRHVNFHMYFTDNSFDGDSGSIYFFSDRCNGRGIYNLFHMDLDTGVMTQVTDEPEGVWLSTATKTRDSRYLVYWSGCRLKVMDTVEKTVKTVYEDHDMLVQNFSVSSDRKRIGFIRNEDVGAGQDGGPNYSGFKDKMYAIKDSRISVVNMDGTGFHDVWRDTNWLSHFQFSPDDPSLAMFCHEGPWNCVNQRIWLINMDSGDVWPCFRQGEEDCVGHEFWTKDGMIVFDNRGAGHDGTISSDRTQVFTPPSPGSRQPYFGIADKTGQVQRTVPMPFYCNHYMASPVKDEFVGDGTDDIVLIRMGTDGKPCLRVLANHNTTWLYQHSHCHPTFSWDGRKILYAADTDEGHCNLFLIEDWEQE</sequence>
<name>A0AAW5BVF0_9FIRM</name>
<comment type="caution">
    <text evidence="2">The sequence shown here is derived from an EMBL/GenBank/DDBJ whole genome shotgun (WGS) entry which is preliminary data.</text>
</comment>
<dbReference type="RefSeq" id="WP_235844941.1">
    <property type="nucleotide sequence ID" value="NZ_JAAITT010000001.1"/>
</dbReference>
<dbReference type="GO" id="GO:0045490">
    <property type="term" value="P:pectin catabolic process"/>
    <property type="evidence" value="ECO:0007669"/>
    <property type="project" value="InterPro"/>
</dbReference>
<protein>
    <submittedName>
        <fullName evidence="2">Oligogalacturonate lyase family protein</fullName>
    </submittedName>
</protein>
<dbReference type="Proteomes" id="UP001299608">
    <property type="component" value="Unassembled WGS sequence"/>
</dbReference>
<proteinExistence type="predicted"/>
<evidence type="ECO:0000313" key="3">
    <source>
        <dbReference type="Proteomes" id="UP001299608"/>
    </source>
</evidence>
<feature type="domain" description="Oligogalacturonate lyase" evidence="1">
    <location>
        <begin position="13"/>
        <end position="391"/>
    </location>
</feature>
<organism evidence="2 3">
    <name type="scientific">Enterocloster aldenensis</name>
    <dbReference type="NCBI Taxonomy" id="358742"/>
    <lineage>
        <taxon>Bacteria</taxon>
        <taxon>Bacillati</taxon>
        <taxon>Bacillota</taxon>
        <taxon>Clostridia</taxon>
        <taxon>Lachnospirales</taxon>
        <taxon>Lachnospiraceae</taxon>
        <taxon>Enterocloster</taxon>
    </lineage>
</organism>
<accession>A0AAW5BVF0</accession>
<dbReference type="GO" id="GO:0047487">
    <property type="term" value="F:oligogalacturonide lyase activity"/>
    <property type="evidence" value="ECO:0007669"/>
    <property type="project" value="InterPro"/>
</dbReference>
<evidence type="ECO:0000259" key="1">
    <source>
        <dbReference type="Pfam" id="PF14583"/>
    </source>
</evidence>
<dbReference type="Gene3D" id="2.130.10.10">
    <property type="entry name" value="YVTN repeat-like/Quinoprotein amine dehydrogenase"/>
    <property type="match status" value="1"/>
</dbReference>
<reference evidence="2" key="1">
    <citation type="submission" date="2022-01" db="EMBL/GenBank/DDBJ databases">
        <title>Collection of gut derived symbiotic bacterial strains cultured from healthy donors.</title>
        <authorList>
            <person name="Lin H."/>
            <person name="Kohout C."/>
            <person name="Waligurski E."/>
            <person name="Pamer E.G."/>
        </authorList>
    </citation>
    <scope>NUCLEOTIDE SEQUENCE</scope>
    <source>
        <strain evidence="2">DFI.6.55</strain>
    </source>
</reference>
<dbReference type="InterPro" id="IPR027946">
    <property type="entry name" value="Ogl_dom"/>
</dbReference>
<keyword evidence="2" id="KW-0456">Lyase</keyword>
<gene>
    <name evidence="2" type="ORF">L0N08_02165</name>
</gene>
<dbReference type="Pfam" id="PF14583">
    <property type="entry name" value="Pectate_lyase22"/>
    <property type="match status" value="1"/>
</dbReference>
<dbReference type="EMBL" id="JAKNGE010000002">
    <property type="protein sequence ID" value="MCG4744211.1"/>
    <property type="molecule type" value="Genomic_DNA"/>
</dbReference>
<dbReference type="SUPFAM" id="SSF69322">
    <property type="entry name" value="Tricorn protease domain 2"/>
    <property type="match status" value="1"/>
</dbReference>
<dbReference type="AlphaFoldDB" id="A0AAW5BVF0"/>